<organism evidence="10 11">
    <name type="scientific">Cymbomonas tetramitiformis</name>
    <dbReference type="NCBI Taxonomy" id="36881"/>
    <lineage>
        <taxon>Eukaryota</taxon>
        <taxon>Viridiplantae</taxon>
        <taxon>Chlorophyta</taxon>
        <taxon>Pyramimonadophyceae</taxon>
        <taxon>Pyramimonadales</taxon>
        <taxon>Pyramimonadaceae</taxon>
        <taxon>Cymbomonas</taxon>
    </lineage>
</organism>
<dbReference type="PROSITE" id="PS50013">
    <property type="entry name" value="CHROMO_2"/>
    <property type="match status" value="1"/>
</dbReference>
<sequence length="318" mass="35762">MGKRGRGAVRSKASSGVTLLAQGKGRVKRTQLSPFDPAGSDDNVYAVREIKAERLKGCTPQWLIGWQGYTDREDTWEPIENLAGYEVDIREFRERKKQEISEAEAEEIERKKQKREQEAAEAITGNHSLFPVPYLLRTPSVRSEPRLRGSDIILRRWRGGIPRCFSGLAYCMWLTHASRSLRGVLVDDGFEDGYGGKRRSAVWKYFQIQKDEATKKIAYVRCTLCPPDTKAAQYCGNTTNLRVHLSSCHKNGYCRLIAADSSDIVDLSAHGESEGTQSTIEALVPVITPEKRDETMHSDLRKNLSEGTIQHSLMAAMN</sequence>
<evidence type="ECO:0000256" key="6">
    <source>
        <dbReference type="PROSITE-ProRule" id="PRU00027"/>
    </source>
</evidence>
<keyword evidence="5" id="KW-0539">Nucleus</keyword>
<evidence type="ECO:0000256" key="2">
    <source>
        <dbReference type="ARBA" id="ARBA00022723"/>
    </source>
</evidence>
<evidence type="ECO:0000256" key="3">
    <source>
        <dbReference type="ARBA" id="ARBA00022771"/>
    </source>
</evidence>
<protein>
    <recommendedName>
        <fullName evidence="12">Chromo domain-containing protein</fullName>
    </recommendedName>
</protein>
<comment type="subcellular location">
    <subcellularLocation>
        <location evidence="1">Nucleus</location>
    </subcellularLocation>
</comment>
<dbReference type="InterPro" id="IPR036236">
    <property type="entry name" value="Znf_C2H2_sf"/>
</dbReference>
<dbReference type="Pfam" id="PF00385">
    <property type="entry name" value="Chromo"/>
    <property type="match status" value="1"/>
</dbReference>
<proteinExistence type="predicted"/>
<reference evidence="10 11" key="1">
    <citation type="journal article" date="2015" name="Genome Biol. Evol.">
        <title>Comparative Genomics of a Bacterivorous Green Alga Reveals Evolutionary Causalities and Consequences of Phago-Mixotrophic Mode of Nutrition.</title>
        <authorList>
            <person name="Burns J.A."/>
            <person name="Paasch A."/>
            <person name="Narechania A."/>
            <person name="Kim E."/>
        </authorList>
    </citation>
    <scope>NUCLEOTIDE SEQUENCE [LARGE SCALE GENOMIC DNA]</scope>
    <source>
        <strain evidence="10 11">PLY_AMNH</strain>
    </source>
</reference>
<dbReference type="GO" id="GO:0005634">
    <property type="term" value="C:nucleus"/>
    <property type="evidence" value="ECO:0007669"/>
    <property type="project" value="UniProtKB-SubCell"/>
</dbReference>
<keyword evidence="11" id="KW-1185">Reference proteome</keyword>
<feature type="domain" description="Chromo" evidence="8">
    <location>
        <begin position="45"/>
        <end position="104"/>
    </location>
</feature>
<name>A0AAE0BTZ5_9CHLO</name>
<feature type="region of interest" description="Disordered" evidence="7">
    <location>
        <begin position="1"/>
        <end position="35"/>
    </location>
</feature>
<dbReference type="InterPro" id="IPR023780">
    <property type="entry name" value="Chromo_domain"/>
</dbReference>
<dbReference type="GO" id="GO:0003677">
    <property type="term" value="F:DNA binding"/>
    <property type="evidence" value="ECO:0007669"/>
    <property type="project" value="InterPro"/>
</dbReference>
<dbReference type="PROSITE" id="PS50808">
    <property type="entry name" value="ZF_BED"/>
    <property type="match status" value="1"/>
</dbReference>
<keyword evidence="4" id="KW-0862">Zinc</keyword>
<dbReference type="SMART" id="SM00614">
    <property type="entry name" value="ZnF_BED"/>
    <property type="match status" value="1"/>
</dbReference>
<dbReference type="InterPro" id="IPR051219">
    <property type="entry name" value="Heterochromatin_chromo-domain"/>
</dbReference>
<dbReference type="PANTHER" id="PTHR22812">
    <property type="entry name" value="CHROMOBOX PROTEIN"/>
    <property type="match status" value="1"/>
</dbReference>
<evidence type="ECO:0000256" key="1">
    <source>
        <dbReference type="ARBA" id="ARBA00004123"/>
    </source>
</evidence>
<evidence type="ECO:0000256" key="4">
    <source>
        <dbReference type="ARBA" id="ARBA00022833"/>
    </source>
</evidence>
<dbReference type="AlphaFoldDB" id="A0AAE0BTZ5"/>
<evidence type="ECO:0008006" key="12">
    <source>
        <dbReference type="Google" id="ProtNLM"/>
    </source>
</evidence>
<dbReference type="InterPro" id="IPR016197">
    <property type="entry name" value="Chromo-like_dom_sf"/>
</dbReference>
<dbReference type="InterPro" id="IPR000953">
    <property type="entry name" value="Chromo/chromo_shadow_dom"/>
</dbReference>
<dbReference type="Pfam" id="PF02892">
    <property type="entry name" value="zf-BED"/>
    <property type="match status" value="1"/>
</dbReference>
<evidence type="ECO:0000256" key="5">
    <source>
        <dbReference type="ARBA" id="ARBA00023242"/>
    </source>
</evidence>
<accession>A0AAE0BTZ5</accession>
<evidence type="ECO:0000313" key="11">
    <source>
        <dbReference type="Proteomes" id="UP001190700"/>
    </source>
</evidence>
<dbReference type="SUPFAM" id="SSF57667">
    <property type="entry name" value="beta-beta-alpha zinc fingers"/>
    <property type="match status" value="1"/>
</dbReference>
<evidence type="ECO:0000259" key="9">
    <source>
        <dbReference type="PROSITE" id="PS50808"/>
    </source>
</evidence>
<dbReference type="EMBL" id="LGRX02033117">
    <property type="protein sequence ID" value="KAK3242803.1"/>
    <property type="molecule type" value="Genomic_DNA"/>
</dbReference>
<dbReference type="InterPro" id="IPR003656">
    <property type="entry name" value="Znf_BED"/>
</dbReference>
<dbReference type="SUPFAM" id="SSF54160">
    <property type="entry name" value="Chromo domain-like"/>
    <property type="match status" value="1"/>
</dbReference>
<dbReference type="Gene3D" id="2.40.50.40">
    <property type="match status" value="1"/>
</dbReference>
<keyword evidence="2" id="KW-0479">Metal-binding</keyword>
<comment type="caution">
    <text evidence="10">The sequence shown here is derived from an EMBL/GenBank/DDBJ whole genome shotgun (WGS) entry which is preliminary data.</text>
</comment>
<feature type="region of interest" description="Disordered" evidence="7">
    <location>
        <begin position="100"/>
        <end position="120"/>
    </location>
</feature>
<evidence type="ECO:0000259" key="8">
    <source>
        <dbReference type="PROSITE" id="PS50013"/>
    </source>
</evidence>
<dbReference type="SMART" id="SM00298">
    <property type="entry name" value="CHROMO"/>
    <property type="match status" value="1"/>
</dbReference>
<dbReference type="CDD" id="cd00024">
    <property type="entry name" value="CD_CSD"/>
    <property type="match status" value="1"/>
</dbReference>
<feature type="domain" description="BED-type" evidence="9">
    <location>
        <begin position="197"/>
        <end position="256"/>
    </location>
</feature>
<dbReference type="GO" id="GO:0008270">
    <property type="term" value="F:zinc ion binding"/>
    <property type="evidence" value="ECO:0007669"/>
    <property type="project" value="UniProtKB-KW"/>
</dbReference>
<keyword evidence="3 6" id="KW-0863">Zinc-finger</keyword>
<dbReference type="Proteomes" id="UP001190700">
    <property type="component" value="Unassembled WGS sequence"/>
</dbReference>
<evidence type="ECO:0000313" key="10">
    <source>
        <dbReference type="EMBL" id="KAK3242803.1"/>
    </source>
</evidence>
<evidence type="ECO:0000256" key="7">
    <source>
        <dbReference type="SAM" id="MobiDB-lite"/>
    </source>
</evidence>
<gene>
    <name evidence="10" type="ORF">CYMTET_47525</name>
</gene>